<evidence type="ECO:0000313" key="10">
    <source>
        <dbReference type="WBParaSite" id="Bm4153.1"/>
    </source>
</evidence>
<protein>
    <recommendedName>
        <fullName evidence="3">Intraflagellar transport protein 46 homolog</fullName>
    </recommendedName>
</protein>
<dbReference type="GO" id="GO:0005815">
    <property type="term" value="C:microtubule organizing center"/>
    <property type="evidence" value="ECO:0007669"/>
    <property type="project" value="TreeGrafter"/>
</dbReference>
<dbReference type="PANTHER" id="PTHR13376">
    <property type="entry name" value="INTRAFLAGELLAR TRANSPORT PROTEIN 46 HOMOLOG"/>
    <property type="match status" value="1"/>
</dbReference>
<keyword evidence="4" id="KW-0963">Cytoplasm</keyword>
<reference evidence="10" key="3">
    <citation type="submission" date="2022-04" db="UniProtKB">
        <authorList>
            <consortium name="WormBaseParasite"/>
        </authorList>
    </citation>
    <scope>IDENTIFICATION</scope>
</reference>
<evidence type="ECO:0000256" key="1">
    <source>
        <dbReference type="ARBA" id="ARBA00004120"/>
    </source>
</evidence>
<dbReference type="InterPro" id="IPR022088">
    <property type="entry name" value="Intraflagellar_transp_cmplxB"/>
</dbReference>
<dbReference type="GO" id="GO:1905515">
    <property type="term" value="P:non-motile cilium assembly"/>
    <property type="evidence" value="ECO:0007669"/>
    <property type="project" value="EnsemblMetazoa"/>
</dbReference>
<keyword evidence="9" id="KW-1185">Reference proteome</keyword>
<keyword evidence="5" id="KW-0969">Cilium</keyword>
<dbReference type="GO" id="GO:0031514">
    <property type="term" value="C:motile cilium"/>
    <property type="evidence" value="ECO:0007669"/>
    <property type="project" value="TreeGrafter"/>
</dbReference>
<evidence type="ECO:0000256" key="2">
    <source>
        <dbReference type="ARBA" id="ARBA00007700"/>
    </source>
</evidence>
<dbReference type="GeneID" id="66059776"/>
<dbReference type="Pfam" id="PF12317">
    <property type="entry name" value="IFT46_B_C"/>
    <property type="match status" value="1"/>
</dbReference>
<evidence type="ECO:0000256" key="3">
    <source>
        <dbReference type="ARBA" id="ARBA00017206"/>
    </source>
</evidence>
<dbReference type="RefSeq" id="XP_042931475.1">
    <property type="nucleotide sequence ID" value="XM_043075541.1"/>
</dbReference>
<dbReference type="EMBL" id="CAAKNF010000196">
    <property type="protein sequence ID" value="VIO89350.1"/>
    <property type="molecule type" value="Genomic_DNA"/>
</dbReference>
<dbReference type="KEGG" id="bmy:BM_BM4153"/>
<evidence type="ECO:0000313" key="9">
    <source>
        <dbReference type="Proteomes" id="UP000006672"/>
    </source>
</evidence>
<dbReference type="OrthoDB" id="2119217at2759"/>
<gene>
    <name evidence="8" type="primary">Bma-dyf-6</name>
    <name evidence="8" type="ORF">BM_BM4153</name>
</gene>
<keyword evidence="6" id="KW-0206">Cytoskeleton</keyword>
<proteinExistence type="inferred from homology"/>
<accession>A0A4E9EZJ9</accession>
<dbReference type="GO" id="GO:0042073">
    <property type="term" value="P:intraciliary transport"/>
    <property type="evidence" value="ECO:0007669"/>
    <property type="project" value="EnsemblMetazoa"/>
</dbReference>
<dbReference type="Proteomes" id="UP000006672">
    <property type="component" value="Unassembled WGS sequence"/>
</dbReference>
<comment type="similarity">
    <text evidence="2">Belongs to the IFT46 family.</text>
</comment>
<dbReference type="GO" id="GO:0030992">
    <property type="term" value="C:intraciliary transport particle B"/>
    <property type="evidence" value="ECO:0007669"/>
    <property type="project" value="TreeGrafter"/>
</dbReference>
<reference evidence="8" key="2">
    <citation type="submission" date="2019-04" db="EMBL/GenBank/DDBJ databases">
        <authorList>
            <person name="Howe K."/>
            <person name="Paulini M."/>
            <person name="Williams G."/>
        </authorList>
    </citation>
    <scope>NUCLEOTIDE SEQUENCE [LARGE SCALE GENOMIC DNA]</scope>
    <source>
        <strain evidence="8">FR3</strain>
    </source>
</reference>
<keyword evidence="7" id="KW-0966">Cell projection</keyword>
<dbReference type="PANTHER" id="PTHR13376:SF0">
    <property type="entry name" value="INTRAFLAGELLAR TRANSPORT PROTEIN 46 HOMOLOG"/>
    <property type="match status" value="1"/>
</dbReference>
<dbReference type="CTD" id="66059776"/>
<name>A0A4E9EZJ9_BRUMA</name>
<sequence length="340" mass="38292">MNKKIAVSEESKSTDESEIDLSLSASQKVSHSAQNQQVQFAKENALASDGESNFVADTSAIGAMIHGANDLAAMTTVATANATSDITTPENDVKKFQSFCANLLTYFGTDEEELLSYIDSYNAKMIHIEPILKPFLVDYIPAVGDVDAFIKIPRPDEMEDDLGLVVLDEPALEQSDPIILNLKIRNELKHCTNTLAKDIPVKKLERADENIEEIEHWISSIKEIHRTKPADIVIYTKPMPNVEHLMQEWPTEVENLLKNEQLPSAALDVSLEDYVDICLALLDIPVQKSRIQSLHVLFTLFAEFRNSQHFRKLTKNNFMNNSNDVFNGRNNHNEPERLEL</sequence>
<evidence type="ECO:0000313" key="8">
    <source>
        <dbReference type="EMBL" id="VIO89350.1"/>
    </source>
</evidence>
<reference evidence="9" key="1">
    <citation type="journal article" date="2007" name="Science">
        <title>Draft genome of the filarial nematode parasite Brugia malayi.</title>
        <authorList>
            <person name="Ghedin E."/>
            <person name="Wang S."/>
            <person name="Spiro D."/>
            <person name="Caler E."/>
            <person name="Zhao Q."/>
            <person name="Crabtree J."/>
            <person name="Allen J.E."/>
            <person name="Delcher A.L."/>
            <person name="Guiliano D.B."/>
            <person name="Miranda-Saavedra D."/>
            <person name="Angiuoli S.V."/>
            <person name="Creasy T."/>
            <person name="Amedeo P."/>
            <person name="Haas B."/>
            <person name="El-Sayed N.M."/>
            <person name="Wortman J.R."/>
            <person name="Feldblyum T."/>
            <person name="Tallon L."/>
            <person name="Schatz M."/>
            <person name="Shumway M."/>
            <person name="Koo H."/>
            <person name="Salzberg S.L."/>
            <person name="Schobel S."/>
            <person name="Pertea M."/>
            <person name="Pop M."/>
            <person name="White O."/>
            <person name="Barton G.J."/>
            <person name="Carlow C.K."/>
            <person name="Crawford M.J."/>
            <person name="Daub J."/>
            <person name="Dimmic M.W."/>
            <person name="Estes C.F."/>
            <person name="Foster J.M."/>
            <person name="Ganatra M."/>
            <person name="Gregory W.F."/>
            <person name="Johnson N.M."/>
            <person name="Jin J."/>
            <person name="Komuniecki R."/>
            <person name="Korf I."/>
            <person name="Kumar S."/>
            <person name="Laney S."/>
            <person name="Li B.W."/>
            <person name="Li W."/>
            <person name="Lindblom T.H."/>
            <person name="Lustigman S."/>
            <person name="Ma D."/>
            <person name="Maina C.V."/>
            <person name="Martin D.M."/>
            <person name="McCarter J.P."/>
            <person name="McReynolds L."/>
            <person name="Mitreva M."/>
            <person name="Nutman T.B."/>
            <person name="Parkinson J."/>
            <person name="Peregrin-Alvarez J.M."/>
            <person name="Poole C."/>
            <person name="Ren Q."/>
            <person name="Saunders L."/>
            <person name="Sluder A.E."/>
            <person name="Smith K."/>
            <person name="Stanke M."/>
            <person name="Unnasch T.R."/>
            <person name="Ware J."/>
            <person name="Wei A.D."/>
            <person name="Weil G."/>
            <person name="Williams D.J."/>
            <person name="Zhang Y."/>
            <person name="Williams S.A."/>
            <person name="Fraser-Liggett C."/>
            <person name="Slatko B."/>
            <person name="Blaxter M.L."/>
            <person name="Scott A.L."/>
        </authorList>
    </citation>
    <scope>NUCLEOTIDE SEQUENCE</scope>
    <source>
        <strain evidence="9">FR3</strain>
    </source>
</reference>
<dbReference type="GO" id="GO:0030425">
    <property type="term" value="C:dendrite"/>
    <property type="evidence" value="ECO:0007669"/>
    <property type="project" value="EnsemblMetazoa"/>
</dbReference>
<accession>A0A8L7YLQ8</accession>
<dbReference type="WBParaSite" id="Bm4153.1">
    <property type="protein sequence ID" value="Bm4153.1"/>
    <property type="gene ID" value="WBGene00224414"/>
</dbReference>
<evidence type="ECO:0000256" key="7">
    <source>
        <dbReference type="ARBA" id="ARBA00023273"/>
    </source>
</evidence>
<evidence type="ECO:0000256" key="6">
    <source>
        <dbReference type="ARBA" id="ARBA00023212"/>
    </source>
</evidence>
<comment type="subcellular location">
    <subcellularLocation>
        <location evidence="1">Cytoplasm</location>
        <location evidence="1">Cytoskeleton</location>
        <location evidence="1">Cilium basal body</location>
    </subcellularLocation>
</comment>
<evidence type="ECO:0000256" key="5">
    <source>
        <dbReference type="ARBA" id="ARBA00023069"/>
    </source>
</evidence>
<dbReference type="GO" id="GO:0043025">
    <property type="term" value="C:neuronal cell body"/>
    <property type="evidence" value="ECO:0007669"/>
    <property type="project" value="EnsemblMetazoa"/>
</dbReference>
<evidence type="ECO:0000256" key="4">
    <source>
        <dbReference type="ARBA" id="ARBA00022490"/>
    </source>
</evidence>
<organism evidence="8">
    <name type="scientific">Brugia malayi</name>
    <name type="common">Filarial nematode worm</name>
    <dbReference type="NCBI Taxonomy" id="6279"/>
    <lineage>
        <taxon>Eukaryota</taxon>
        <taxon>Metazoa</taxon>
        <taxon>Ecdysozoa</taxon>
        <taxon>Nematoda</taxon>
        <taxon>Chromadorea</taxon>
        <taxon>Rhabditida</taxon>
        <taxon>Spirurina</taxon>
        <taxon>Spiruromorpha</taxon>
        <taxon>Filarioidea</taxon>
        <taxon>Onchocercidae</taxon>
        <taxon>Brugia</taxon>
    </lineage>
</organism>
<dbReference type="AlphaFoldDB" id="A0A4E9EZJ9"/>